<feature type="transmembrane region" description="Helical" evidence="2">
    <location>
        <begin position="685"/>
        <end position="704"/>
    </location>
</feature>
<feature type="transmembrane region" description="Helical" evidence="2">
    <location>
        <begin position="1284"/>
        <end position="1306"/>
    </location>
</feature>
<dbReference type="CDD" id="cd04508">
    <property type="entry name" value="Tudor_SF"/>
    <property type="match status" value="1"/>
</dbReference>
<feature type="transmembrane region" description="Helical" evidence="2">
    <location>
        <begin position="1029"/>
        <end position="1048"/>
    </location>
</feature>
<dbReference type="OrthoDB" id="422413at2759"/>
<comment type="caution">
    <text evidence="4">The sequence shown here is derived from an EMBL/GenBank/DDBJ whole genome shotgun (WGS) entry which is preliminary data.</text>
</comment>
<sequence>MHTHRSWRGVFFAFASFVVGSSLRPLHSDADGADAILEAVDAETLHQLAARNISKNDVQHEARGENDENVSTSEARLRAPNASLGAHQLRPPPLTIGTQDTTSFDKEQNRRRGSPAGLEKFRPPPLTIGIQDIDLDGTAGTDTEQVSRVPRAPTAMKVQANTWGVEAIPSKSSKSSMASKGGSVLGAEIPQLASKIPEPPDFEPLMLEKMPQAAQAMQWRQRVTKTQTADWSKCYNFNFDTRYGPGDLVHFNTSQGLEVGQVQDCDKVASTCRVYRLQGPEPSSSPDAVPVPDTLHAVEIDYRNLSLYDVFAPKEKVFYRSRKPRKWHLGQVLTRKGDDYLIIPKRRRGQLLRSLADWNSSKTETSTRSAYDVRLLQMYHLGDPVVAWGPSTGVWRRGRVVGEVMDAEHVKCPAFFFQDSATNATEVVSTFLLRPLNRILPKDYAQVRPFGAVVQVEYPTYQGDFIVKVHSVFGYQKEYYFNQLQKLNATPSKHHGDQVMARDSANGFWYPAVVSRDSGKDPYIRNSHGQWTGLYSIKWLDAKPGDIRKTDLELKQRKGNEVTKLLTEIRPEDCGKNLFAARIAKEAKCPSVCAYWSEIDNAYCSFRCVPSCPSFVESPAYVTEEKQLICARCRVRNCRRCSPTKKTLCEECLDGYRLSAGSCLERPDGFFSWIRITVENAVDNGSVVIGSVSLLLLIVVTWYVDLRCLRAVKEENAVAVDAFATCRRLVSEGQDGGGGLYPLATNLQRKPVAGLGLMFLMNFQCAVIAMTLLIFVAWMVMLRFWPDLNIVGISEVDDARQQCAIAHWGAEVQNLALIPELLFAVFTYLVIFFISIAAVICQRLRFLRHDAENATLKDFAAVCRGLPEFCGVEDAEERVKEAIESHSKEQVLGVSICWDYRRDVDKVESCVDATLQSMDPELQVSPTRPRWVLQRVFMMLERQVLGEQRGHKKPEEVREMLLNLKCSGACFVVFPTELARDKAVASASSGIPLGKLKLSLRPSEAEPDSVRWASFGGGSRDFAWRCLRAVLELTAVIILLMYLLKYPYARYVMSFSYAEKGKPNNLNGNFLMLISIIANQIIYFFSDKVAEDLNLWYTEHKQKAYLLFYLVAMVLELMMDLFFTARTTFNQLVAAGRRTYGGEKLSDLASWHELVQTYVMQNALGNQLLDYALPSTFLAPFLFEPLIGFFIYHIGKVMVRSHVEISKYDAQQRVSWFWVNDLSRYGDVILNLTIAVIFLAIHGGFNARAFGYLLGCHLYIYFFDHWMLLRAMPRVKYNLMSVDALAHMMMVIPTGIVLVCIVFKANCKDMPEHPLGKLMPFEQYCFVSMDLMGVLILVFVAHASLHMTIVHLLLTYIRVDHMQQETTYAEVAKVTPCSWFTANPVHCLRSEHLKKHDPPCRFYVPGREHLLRANKEANCHFEDSNYYAVQPRGWHLLSNENGDMGGDMSK</sequence>
<evidence type="ECO:0000256" key="1">
    <source>
        <dbReference type="SAM" id="MobiDB-lite"/>
    </source>
</evidence>
<feature type="transmembrane region" description="Helical" evidence="2">
    <location>
        <begin position="1171"/>
        <end position="1192"/>
    </location>
</feature>
<dbReference type="Proteomes" id="UP000604046">
    <property type="component" value="Unassembled WGS sequence"/>
</dbReference>
<feature type="transmembrane region" description="Helical" evidence="2">
    <location>
        <begin position="1068"/>
        <end position="1085"/>
    </location>
</feature>
<name>A0A812I9P3_9DINO</name>
<dbReference type="SUPFAM" id="SSF57184">
    <property type="entry name" value="Growth factor receptor domain"/>
    <property type="match status" value="1"/>
</dbReference>
<evidence type="ECO:0000313" key="4">
    <source>
        <dbReference type="EMBL" id="CAE7030045.1"/>
    </source>
</evidence>
<feature type="transmembrane region" description="Helical" evidence="2">
    <location>
        <begin position="757"/>
        <end position="781"/>
    </location>
</feature>
<keyword evidence="3" id="KW-0732">Signal</keyword>
<feature type="signal peptide" evidence="3">
    <location>
        <begin position="1"/>
        <end position="22"/>
    </location>
</feature>
<evidence type="ECO:0000256" key="3">
    <source>
        <dbReference type="SAM" id="SignalP"/>
    </source>
</evidence>
<dbReference type="Gene3D" id="2.10.220.10">
    <property type="entry name" value="Hormone Receptor, Insulin-like Growth Factor Receptor 1, Chain A, domain 2"/>
    <property type="match status" value="1"/>
</dbReference>
<keyword evidence="2" id="KW-0472">Membrane</keyword>
<feature type="transmembrane region" description="Helical" evidence="2">
    <location>
        <begin position="1228"/>
        <end position="1245"/>
    </location>
</feature>
<feature type="chain" id="PRO_5032658323" evidence="3">
    <location>
        <begin position="23"/>
        <end position="1450"/>
    </location>
</feature>
<reference evidence="4" key="1">
    <citation type="submission" date="2021-02" db="EMBL/GenBank/DDBJ databases">
        <authorList>
            <person name="Dougan E. K."/>
            <person name="Rhodes N."/>
            <person name="Thang M."/>
            <person name="Chan C."/>
        </authorList>
    </citation>
    <scope>NUCLEOTIDE SEQUENCE</scope>
</reference>
<proteinExistence type="predicted"/>
<dbReference type="EMBL" id="CAJNDS010000224">
    <property type="protein sequence ID" value="CAE7030045.1"/>
    <property type="molecule type" value="Genomic_DNA"/>
</dbReference>
<evidence type="ECO:0000256" key="2">
    <source>
        <dbReference type="SAM" id="Phobius"/>
    </source>
</evidence>
<feature type="transmembrane region" description="Helical" evidence="2">
    <location>
        <begin position="821"/>
        <end position="841"/>
    </location>
</feature>
<feature type="transmembrane region" description="Helical" evidence="2">
    <location>
        <begin position="1106"/>
        <end position="1125"/>
    </location>
</feature>
<protein>
    <submittedName>
        <fullName evidence="4">DIMT1 protein</fullName>
    </submittedName>
</protein>
<feature type="transmembrane region" description="Helical" evidence="2">
    <location>
        <begin position="1251"/>
        <end position="1272"/>
    </location>
</feature>
<gene>
    <name evidence="4" type="primary">DIMT1</name>
    <name evidence="4" type="ORF">SNAT2548_LOCUS3632</name>
</gene>
<organism evidence="4 5">
    <name type="scientific">Symbiodinium natans</name>
    <dbReference type="NCBI Taxonomy" id="878477"/>
    <lineage>
        <taxon>Eukaryota</taxon>
        <taxon>Sar</taxon>
        <taxon>Alveolata</taxon>
        <taxon>Dinophyceae</taxon>
        <taxon>Suessiales</taxon>
        <taxon>Symbiodiniaceae</taxon>
        <taxon>Symbiodinium</taxon>
    </lineage>
</organism>
<dbReference type="InterPro" id="IPR009030">
    <property type="entry name" value="Growth_fac_rcpt_cys_sf"/>
</dbReference>
<accession>A0A812I9P3</accession>
<feature type="region of interest" description="Disordered" evidence="1">
    <location>
        <begin position="82"/>
        <end position="138"/>
    </location>
</feature>
<keyword evidence="2" id="KW-1133">Transmembrane helix</keyword>
<evidence type="ECO:0000313" key="5">
    <source>
        <dbReference type="Proteomes" id="UP000604046"/>
    </source>
</evidence>
<feature type="transmembrane region" description="Helical" evidence="2">
    <location>
        <begin position="1326"/>
        <end position="1354"/>
    </location>
</feature>
<keyword evidence="2" id="KW-0812">Transmembrane</keyword>
<keyword evidence="5" id="KW-1185">Reference proteome</keyword>